<organism evidence="2 3">
    <name type="scientific">Plasmodium gaboni</name>
    <dbReference type="NCBI Taxonomy" id="647221"/>
    <lineage>
        <taxon>Eukaryota</taxon>
        <taxon>Sar</taxon>
        <taxon>Alveolata</taxon>
        <taxon>Apicomplexa</taxon>
        <taxon>Aconoidasida</taxon>
        <taxon>Haemosporida</taxon>
        <taxon>Plasmodiidae</taxon>
        <taxon>Plasmodium</taxon>
        <taxon>Plasmodium (Laverania)</taxon>
    </lineage>
</organism>
<dbReference type="KEGG" id="pgab:PGSY75_0030600"/>
<keyword evidence="1" id="KW-0472">Membrane</keyword>
<feature type="transmembrane region" description="Helical" evidence="1">
    <location>
        <begin position="125"/>
        <end position="142"/>
    </location>
</feature>
<dbReference type="Proteomes" id="UP000076004">
    <property type="component" value="Unassembled WGS sequence"/>
</dbReference>
<gene>
    <name evidence="2" type="ORF">PGSY75_0030600</name>
</gene>
<proteinExistence type="predicted"/>
<reference evidence="2 3" key="1">
    <citation type="journal article" date="2016" name="Nat. Commun.">
        <title>Genomes of cryptic chimpanzee Plasmodium species reveal key evolutionary events leading to human malaria.</title>
        <authorList>
            <person name="Sundararaman S.A."/>
            <person name="Plenderleith L.J."/>
            <person name="Liu W."/>
            <person name="Loy D.E."/>
            <person name="Learn G.H."/>
            <person name="Li Y."/>
            <person name="Shaw K.S."/>
            <person name="Ayouba A."/>
            <person name="Peeters M."/>
            <person name="Speede S."/>
            <person name="Shaw G.M."/>
            <person name="Bushman F.D."/>
            <person name="Brisson D."/>
            <person name="Rayner J.C."/>
            <person name="Sharp P.M."/>
            <person name="Hahn B.H."/>
        </authorList>
    </citation>
    <scope>NUCLEOTIDE SEQUENCE [LARGE SCALE GENOMIC DNA]</scope>
    <source>
        <strain evidence="2 3">SY75</strain>
    </source>
</reference>
<keyword evidence="1" id="KW-0812">Transmembrane</keyword>
<evidence type="ECO:0000256" key="1">
    <source>
        <dbReference type="SAM" id="Phobius"/>
    </source>
</evidence>
<evidence type="ECO:0000313" key="2">
    <source>
        <dbReference type="EMBL" id="KYN93125.1"/>
    </source>
</evidence>
<comment type="caution">
    <text evidence="2">The sequence shown here is derived from an EMBL/GenBank/DDBJ whole genome shotgun (WGS) entry which is preliminary data.</text>
</comment>
<dbReference type="GeneID" id="29774035"/>
<feature type="transmembrane region" description="Helical" evidence="1">
    <location>
        <begin position="6"/>
        <end position="26"/>
    </location>
</feature>
<accession>A0A151L2D4</accession>
<dbReference type="AlphaFoldDB" id="A0A151L2D4"/>
<protein>
    <submittedName>
        <fullName evidence="2">Exported protein (Hyp10)</fullName>
    </submittedName>
</protein>
<sequence length="143" mass="16681">MSCNYFKISLFSILLCILIITHKFSLKHISHNKTNTVDIKNAVYKRLLTESHQTDILKTHSDGNLLTHPINNTSHENATEYHETSPDCSLSDEFLQNSFNQTEKKEWKNEKNNKSLLQKSHKKKNCKNIKIIFLITLFFIFLG</sequence>
<dbReference type="EMBL" id="LVLB01000317">
    <property type="protein sequence ID" value="KYN93125.1"/>
    <property type="molecule type" value="Genomic_DNA"/>
</dbReference>
<keyword evidence="1" id="KW-1133">Transmembrane helix</keyword>
<dbReference type="VEuPathDB" id="PlasmoDB:PGABG01_0001300"/>
<evidence type="ECO:0000313" key="3">
    <source>
        <dbReference type="Proteomes" id="UP000076004"/>
    </source>
</evidence>
<dbReference type="RefSeq" id="XP_018638767.1">
    <property type="nucleotide sequence ID" value="XM_018783445.1"/>
</dbReference>
<dbReference type="VEuPathDB" id="PlasmoDB:PGSY75_0030600"/>
<name>A0A151L2D4_9APIC</name>